<dbReference type="PANTHER" id="PTHR14580:SF0">
    <property type="entry name" value="MULTIPLE MYELOMA TUMOR-ASSOCIATED PROTEIN 2"/>
    <property type="match status" value="1"/>
</dbReference>
<feature type="region of interest" description="Disordered" evidence="1">
    <location>
        <begin position="146"/>
        <end position="233"/>
    </location>
</feature>
<dbReference type="PANTHER" id="PTHR14580">
    <property type="entry name" value="MULTIPLE MYELOMA TUMOR-ASSOCIATED PROTEIN 2 FAMILY MEMBER"/>
    <property type="match status" value="1"/>
</dbReference>
<proteinExistence type="predicted"/>
<dbReference type="InterPro" id="IPR019315">
    <property type="entry name" value="MMTA2_N"/>
</dbReference>
<dbReference type="STRING" id="126957.T1JCM7"/>
<dbReference type="InterPro" id="IPR039207">
    <property type="entry name" value="MMTAG2-like"/>
</dbReference>
<dbReference type="EnsemblMetazoa" id="SMAR011545-RA">
    <property type="protein sequence ID" value="SMAR011545-PA"/>
    <property type="gene ID" value="SMAR011545"/>
</dbReference>
<evidence type="ECO:0000256" key="1">
    <source>
        <dbReference type="SAM" id="MobiDB-lite"/>
    </source>
</evidence>
<feature type="compositionally biased region" description="Basic and acidic residues" evidence="1">
    <location>
        <begin position="210"/>
        <end position="219"/>
    </location>
</feature>
<protein>
    <recommendedName>
        <fullName evidence="2">Multiple myeloma tumor-associated protein 2-like N-terminal domain-containing protein</fullName>
    </recommendedName>
</protein>
<organism evidence="3 4">
    <name type="scientific">Strigamia maritima</name>
    <name type="common">European centipede</name>
    <name type="synonym">Geophilus maritimus</name>
    <dbReference type="NCBI Taxonomy" id="126957"/>
    <lineage>
        <taxon>Eukaryota</taxon>
        <taxon>Metazoa</taxon>
        <taxon>Ecdysozoa</taxon>
        <taxon>Arthropoda</taxon>
        <taxon>Myriapoda</taxon>
        <taxon>Chilopoda</taxon>
        <taxon>Pleurostigmophora</taxon>
        <taxon>Geophilomorpha</taxon>
        <taxon>Linotaeniidae</taxon>
        <taxon>Strigamia</taxon>
    </lineage>
</organism>
<feature type="domain" description="Multiple myeloma tumor-associated protein 2-like N-terminal" evidence="2">
    <location>
        <begin position="8"/>
        <end position="82"/>
    </location>
</feature>
<reference evidence="3" key="2">
    <citation type="submission" date="2015-02" db="UniProtKB">
        <authorList>
            <consortium name="EnsemblMetazoa"/>
        </authorList>
    </citation>
    <scope>IDENTIFICATION</scope>
</reference>
<feature type="compositionally biased region" description="Polar residues" evidence="1">
    <location>
        <begin position="152"/>
        <end position="166"/>
    </location>
</feature>
<feature type="compositionally biased region" description="Low complexity" evidence="1">
    <location>
        <begin position="192"/>
        <end position="209"/>
    </location>
</feature>
<feature type="compositionally biased region" description="Basic residues" evidence="1">
    <location>
        <begin position="178"/>
        <end position="191"/>
    </location>
</feature>
<evidence type="ECO:0000259" key="2">
    <source>
        <dbReference type="Pfam" id="PF10159"/>
    </source>
</evidence>
<sequence length="233" mass="25876">MYFPSRGGVRGGQDQFNWEDIKTDKFRENYLGHSVKAPVGRWQKGKDLAWYSKGSKNDAQSRSETIAALKRVEAEALSAALGHRPVKKDNHQLSKDELAEALKRGQVERSGLEIDRIEGMGYSGVRAGVAPKGGMNFQMMVEQVVSDESDDQTPISLKNTADSATASFKAKKDDQRKSPKRKKKSKKRKSTKQCQTSSGDEVSSSVGSSKEYEKDDKSSRTQAKVINKKARSR</sequence>
<keyword evidence="4" id="KW-1185">Reference proteome</keyword>
<dbReference type="Proteomes" id="UP000014500">
    <property type="component" value="Unassembled WGS sequence"/>
</dbReference>
<dbReference type="eggNOG" id="KOG4520">
    <property type="taxonomic scope" value="Eukaryota"/>
</dbReference>
<reference evidence="4" key="1">
    <citation type="submission" date="2011-05" db="EMBL/GenBank/DDBJ databases">
        <authorList>
            <person name="Richards S.R."/>
            <person name="Qu J."/>
            <person name="Jiang H."/>
            <person name="Jhangiani S.N."/>
            <person name="Agravi P."/>
            <person name="Goodspeed R."/>
            <person name="Gross S."/>
            <person name="Mandapat C."/>
            <person name="Jackson L."/>
            <person name="Mathew T."/>
            <person name="Pu L."/>
            <person name="Thornton R."/>
            <person name="Saada N."/>
            <person name="Wilczek-Boney K.B."/>
            <person name="Lee S."/>
            <person name="Kovar C."/>
            <person name="Wu Y."/>
            <person name="Scherer S.E."/>
            <person name="Worley K.C."/>
            <person name="Muzny D.M."/>
            <person name="Gibbs R."/>
        </authorList>
    </citation>
    <scope>NUCLEOTIDE SEQUENCE</scope>
    <source>
        <strain evidence="4">Brora</strain>
    </source>
</reference>
<dbReference type="Pfam" id="PF10159">
    <property type="entry name" value="MMtag"/>
    <property type="match status" value="1"/>
</dbReference>
<dbReference type="EMBL" id="JH432069">
    <property type="status" value="NOT_ANNOTATED_CDS"/>
    <property type="molecule type" value="Genomic_DNA"/>
</dbReference>
<evidence type="ECO:0000313" key="3">
    <source>
        <dbReference type="EnsemblMetazoa" id="SMAR011545-PA"/>
    </source>
</evidence>
<evidence type="ECO:0000313" key="4">
    <source>
        <dbReference type="Proteomes" id="UP000014500"/>
    </source>
</evidence>
<name>T1JCM7_STRMM</name>
<accession>T1JCM7</accession>
<dbReference type="AlphaFoldDB" id="T1JCM7"/>
<dbReference type="HOGENOM" id="CLU_061193_1_0_1"/>